<feature type="binding site" evidence="10">
    <location>
        <position position="294"/>
    </location>
    <ligand>
        <name>pyridoxal 5'-phosphate</name>
        <dbReference type="ChEBI" id="CHEBI:597326"/>
    </ligand>
</feature>
<dbReference type="Pfam" id="PF00291">
    <property type="entry name" value="PALP"/>
    <property type="match status" value="1"/>
</dbReference>
<dbReference type="InterPro" id="IPR050214">
    <property type="entry name" value="Cys_Synth/Cystath_Beta-Synth"/>
</dbReference>
<dbReference type="GO" id="GO:0006535">
    <property type="term" value="P:cysteine biosynthetic process from serine"/>
    <property type="evidence" value="ECO:0007669"/>
    <property type="project" value="InterPro"/>
</dbReference>
<evidence type="ECO:0000256" key="6">
    <source>
        <dbReference type="ARBA" id="ARBA00022679"/>
    </source>
</evidence>
<dbReference type="InterPro" id="IPR001926">
    <property type="entry name" value="TrpB-like_PALP"/>
</dbReference>
<dbReference type="InterPro" id="IPR036052">
    <property type="entry name" value="TrpB-like_PALP_sf"/>
</dbReference>
<dbReference type="NCBIfam" id="TIGR01139">
    <property type="entry name" value="cysK"/>
    <property type="match status" value="1"/>
</dbReference>
<name>A0A146HU46_PARKE</name>
<dbReference type="InterPro" id="IPR005856">
    <property type="entry name" value="Cys_synth"/>
</dbReference>
<comment type="catalytic activity">
    <reaction evidence="9">
        <text>O-acetyl-L-serine + hydrogen sulfide = L-cysteine + acetate</text>
        <dbReference type="Rhea" id="RHEA:14829"/>
        <dbReference type="ChEBI" id="CHEBI:29919"/>
        <dbReference type="ChEBI" id="CHEBI:30089"/>
        <dbReference type="ChEBI" id="CHEBI:35235"/>
        <dbReference type="ChEBI" id="CHEBI:58340"/>
        <dbReference type="EC" id="2.5.1.47"/>
    </reaction>
</comment>
<evidence type="ECO:0000256" key="4">
    <source>
        <dbReference type="ARBA" id="ARBA00012681"/>
    </source>
</evidence>
<keyword evidence="7 10" id="KW-0663">Pyridoxal phosphate</keyword>
<comment type="similarity">
    <text evidence="3">Belongs to the cysteine synthase/cystathionine beta-synthase family.</text>
</comment>
<keyword evidence="5" id="KW-0028">Amino-acid biosynthesis</keyword>
<feature type="binding site" evidence="10">
    <location>
        <begin position="206"/>
        <end position="210"/>
    </location>
    <ligand>
        <name>pyridoxal 5'-phosphate</name>
        <dbReference type="ChEBI" id="CHEBI:597326"/>
    </ligand>
</feature>
<dbReference type="EMBL" id="LC093968">
    <property type="protein sequence ID" value="BAU71135.1"/>
    <property type="molecule type" value="mRNA"/>
</dbReference>
<feature type="modified residue" description="N6-(pyridoxal phosphate)lysine" evidence="11">
    <location>
        <position position="71"/>
    </location>
</feature>
<evidence type="ECO:0000256" key="11">
    <source>
        <dbReference type="PIRSR" id="PIRSR605856-51"/>
    </source>
</evidence>
<evidence type="ECO:0000256" key="2">
    <source>
        <dbReference type="ARBA" id="ARBA00004962"/>
    </source>
</evidence>
<evidence type="ECO:0000256" key="7">
    <source>
        <dbReference type="ARBA" id="ARBA00022898"/>
    </source>
</evidence>
<feature type="domain" description="Tryptophan synthase beta chain-like PALP" evidence="12">
    <location>
        <begin position="36"/>
        <end position="320"/>
    </location>
</feature>
<feature type="binding site" evidence="10">
    <location>
        <position position="102"/>
    </location>
    <ligand>
        <name>pyridoxal 5'-phosphate</name>
        <dbReference type="ChEBI" id="CHEBI:597326"/>
    </ligand>
</feature>
<dbReference type="FunFam" id="3.40.50.1100:FF:000067">
    <property type="entry name" value="Cysteine synthase"/>
    <property type="match status" value="1"/>
</dbReference>
<dbReference type="GO" id="GO:0004124">
    <property type="term" value="F:cysteine synthase activity"/>
    <property type="evidence" value="ECO:0007669"/>
    <property type="project" value="UniProtKB-EC"/>
</dbReference>
<comment type="cofactor">
    <cofactor evidence="1 10">
        <name>pyridoxal 5'-phosphate</name>
        <dbReference type="ChEBI" id="CHEBI:597326"/>
    </cofactor>
</comment>
<protein>
    <recommendedName>
        <fullName evidence="4">cysteine synthase</fullName>
        <ecNumber evidence="4">2.5.1.47</ecNumber>
    </recommendedName>
</protein>
<evidence type="ECO:0000256" key="10">
    <source>
        <dbReference type="PIRSR" id="PIRSR605856-50"/>
    </source>
</evidence>
<dbReference type="SUPFAM" id="SSF53686">
    <property type="entry name" value="Tryptophan synthase beta subunit-like PLP-dependent enzymes"/>
    <property type="match status" value="1"/>
</dbReference>
<keyword evidence="8" id="KW-0198">Cysteine biosynthesis</keyword>
<evidence type="ECO:0000256" key="1">
    <source>
        <dbReference type="ARBA" id="ARBA00001933"/>
    </source>
</evidence>
<evidence type="ECO:0000256" key="5">
    <source>
        <dbReference type="ARBA" id="ARBA00022605"/>
    </source>
</evidence>
<dbReference type="NCBIfam" id="TIGR01136">
    <property type="entry name" value="cysKM"/>
    <property type="match status" value="1"/>
</dbReference>
<dbReference type="PANTHER" id="PTHR10314">
    <property type="entry name" value="CYSTATHIONINE BETA-SYNTHASE"/>
    <property type="match status" value="1"/>
</dbReference>
<comment type="pathway">
    <text evidence="2">Amino-acid biosynthesis; L-cysteine biosynthesis; L-cysteine from L-serine: step 2/2.</text>
</comment>
<accession>A0A146HU46</accession>
<proteinExistence type="evidence at transcript level"/>
<dbReference type="GO" id="GO:0005737">
    <property type="term" value="C:cytoplasm"/>
    <property type="evidence" value="ECO:0007669"/>
    <property type="project" value="UniProtKB-ARBA"/>
</dbReference>
<evidence type="ECO:0000313" key="13">
    <source>
        <dbReference type="EMBL" id="BAU71135.1"/>
    </source>
</evidence>
<dbReference type="AlphaFoldDB" id="A0A146HU46"/>
<reference evidence="13" key="1">
    <citation type="submission" date="2015-10" db="EMBL/GenBank/DDBJ databases">
        <title>Towards Deciphering the Relationship between Polyphosphate Accumulation Dynamics and Electron-dense Bodies Ultrastructure in the Green Alga Parachlorella kessleri.</title>
        <authorList>
            <person name="Ota S."/>
            <person name="Yoshihara M."/>
            <person name="Yamazaki T."/>
            <person name="Takeshita T."/>
            <person name="Hiram A."/>
            <person name="Konomi M."/>
            <person name="Oshima K."/>
            <person name="Hattori M."/>
            <person name="Bisova K."/>
            <person name="Zachleder V."/>
            <person name="Kawano S."/>
        </authorList>
    </citation>
    <scope>NUCLEOTIDE SEQUENCE</scope>
    <source>
        <strain evidence="13">NIES-2152</strain>
    </source>
</reference>
<evidence type="ECO:0000259" key="12">
    <source>
        <dbReference type="Pfam" id="PF00291"/>
    </source>
</evidence>
<dbReference type="InterPro" id="IPR005859">
    <property type="entry name" value="CysK"/>
</dbReference>
<dbReference type="CDD" id="cd01561">
    <property type="entry name" value="CBS_like"/>
    <property type="match status" value="1"/>
</dbReference>
<keyword evidence="6" id="KW-0808">Transferase</keyword>
<evidence type="ECO:0000256" key="9">
    <source>
        <dbReference type="ARBA" id="ARBA00047931"/>
    </source>
</evidence>
<evidence type="ECO:0000256" key="3">
    <source>
        <dbReference type="ARBA" id="ARBA00007103"/>
    </source>
</evidence>
<evidence type="ECO:0000256" key="8">
    <source>
        <dbReference type="ARBA" id="ARBA00023192"/>
    </source>
</evidence>
<dbReference type="Gene3D" id="3.40.50.1100">
    <property type="match status" value="2"/>
</dbReference>
<dbReference type="FunFam" id="3.40.50.1100:FF:000130">
    <property type="entry name" value="Cysteine synthase"/>
    <property type="match status" value="1"/>
</dbReference>
<sequence>MAPGAVAIDEVAPNLKKGLPISVSKPKDETVIESASELVGQTPLVYLRKINDTGATIAAKLESFQPLSSVKDRIALAMIKDAEERGIITPGKTVLVEATSGNTGVSLAYQAAARGYKLILTMPYFCSLERRVVQKSFGAELVLSDPAKGCIGAYEKALEVLERTPNSYMLNQFENPANPNIHYTTTGPEIWKASGGKVDIFIAGVGTGGTVSGAGRYLKEKNPNIKVIAVEPTESPVISGGTHSPHLIQGMGAGFIPKVLDVDLLDEVVTVSSQEALVTARRLAKEEGIFVGISSGATGTAALKVASRPENKGKTIVVVFASLGERYLSTKLFEELYDEAKAQTFEEWKAML</sequence>
<dbReference type="EC" id="2.5.1.47" evidence="4"/>
<organism evidence="13">
    <name type="scientific">Parachlorella kessleri</name>
    <name type="common">Green alga</name>
    <name type="synonym">Chlorella kessleri</name>
    <dbReference type="NCBI Taxonomy" id="3074"/>
    <lineage>
        <taxon>Eukaryota</taxon>
        <taxon>Viridiplantae</taxon>
        <taxon>Chlorophyta</taxon>
        <taxon>core chlorophytes</taxon>
        <taxon>Trebouxiophyceae</taxon>
        <taxon>Chlorellales</taxon>
        <taxon>Chlorellaceae</taxon>
        <taxon>Parachlorella</taxon>
    </lineage>
</organism>